<keyword evidence="6" id="KW-1185">Reference proteome</keyword>
<evidence type="ECO:0000259" key="4">
    <source>
        <dbReference type="Pfam" id="PF13407"/>
    </source>
</evidence>
<proteinExistence type="predicted"/>
<gene>
    <name evidence="5" type="ORF">HC031_09640</name>
</gene>
<reference evidence="5 6" key="1">
    <citation type="submission" date="2020-03" db="EMBL/GenBank/DDBJ databases">
        <title>WGS of the type strain of Planosporangium spp.</title>
        <authorList>
            <person name="Thawai C."/>
        </authorList>
    </citation>
    <scope>NUCLEOTIDE SEQUENCE [LARGE SCALE GENOMIC DNA]</scope>
    <source>
        <strain evidence="5 6">TBRC 5610</strain>
    </source>
</reference>
<sequence length="401" mass="41662">MRHVFGADPVRDRGAPRTSSSLGGNSSMKRSLHGRLALAATAAVVAALGLTGCVSQSSGSGSASSGGDHGKGRIAFMMPDLVTARWDQQDKPVFEAEMKKACPDCKVTYYNAKGSPETQLAQTQSAITNGVDAVVLAPIDKNAAINMVNQFHQAGVKVISYATIIDTPNVDYGVTTDIFKIGAQQAQSLVDGLKAKGITSGNLIAINGDPSDAFGPKYKAGAHSVLDKSGFTIAAEYDAKNWDGTTAQSQMDQAITKVGKGNFVGVYAANDQLAGGAIAAMKNAGVDPTTILTTGQDGAVAGLQRIIAGEQYNTINLPIKVFAAKTADLAAAVAKGKPAPTDIVNGTTKTPSGAEIKAYLYDTEVITKENVSNMIVPKGFWPLKDVCTPEYQAACQKANLS</sequence>
<dbReference type="PANTHER" id="PTHR30036:SF1">
    <property type="entry name" value="D-XYLOSE-BINDING PERIPLASMIC PROTEIN"/>
    <property type="match status" value="1"/>
</dbReference>
<dbReference type="Gene3D" id="3.40.50.2300">
    <property type="match status" value="2"/>
</dbReference>
<dbReference type="EMBL" id="JAATVY010000004">
    <property type="protein sequence ID" value="NJC69972.1"/>
    <property type="molecule type" value="Genomic_DNA"/>
</dbReference>
<accession>A0ABX0XXF3</accession>
<evidence type="ECO:0000313" key="6">
    <source>
        <dbReference type="Proteomes" id="UP000722989"/>
    </source>
</evidence>
<evidence type="ECO:0000256" key="2">
    <source>
        <dbReference type="ARBA" id="ARBA00022729"/>
    </source>
</evidence>
<evidence type="ECO:0000256" key="1">
    <source>
        <dbReference type="ARBA" id="ARBA00004196"/>
    </source>
</evidence>
<evidence type="ECO:0000313" key="5">
    <source>
        <dbReference type="EMBL" id="NJC69972.1"/>
    </source>
</evidence>
<feature type="region of interest" description="Disordered" evidence="3">
    <location>
        <begin position="1"/>
        <end position="28"/>
    </location>
</feature>
<keyword evidence="2" id="KW-0732">Signal</keyword>
<feature type="domain" description="Periplasmic binding protein" evidence="4">
    <location>
        <begin position="74"/>
        <end position="337"/>
    </location>
</feature>
<name>A0ABX0XXF3_9ACTN</name>
<feature type="compositionally biased region" description="Polar residues" evidence="3">
    <location>
        <begin position="17"/>
        <end position="28"/>
    </location>
</feature>
<dbReference type="RefSeq" id="WP_167924829.1">
    <property type="nucleotide sequence ID" value="NZ_JAATVY010000004.1"/>
</dbReference>
<dbReference type="Proteomes" id="UP000722989">
    <property type="component" value="Unassembled WGS sequence"/>
</dbReference>
<dbReference type="PANTHER" id="PTHR30036">
    <property type="entry name" value="D-XYLOSE-BINDING PERIPLASMIC PROTEIN"/>
    <property type="match status" value="1"/>
</dbReference>
<dbReference type="SUPFAM" id="SSF53822">
    <property type="entry name" value="Periplasmic binding protein-like I"/>
    <property type="match status" value="1"/>
</dbReference>
<dbReference type="Pfam" id="PF13407">
    <property type="entry name" value="Peripla_BP_4"/>
    <property type="match status" value="1"/>
</dbReference>
<protein>
    <submittedName>
        <fullName evidence="5">Sugar ABC transporter substrate-binding protein</fullName>
    </submittedName>
</protein>
<dbReference type="InterPro" id="IPR050555">
    <property type="entry name" value="Bact_Solute-Bind_Prot2"/>
</dbReference>
<evidence type="ECO:0000256" key="3">
    <source>
        <dbReference type="SAM" id="MobiDB-lite"/>
    </source>
</evidence>
<organism evidence="5 6">
    <name type="scientific">Planosporangium thailandense</name>
    <dbReference type="NCBI Taxonomy" id="765197"/>
    <lineage>
        <taxon>Bacteria</taxon>
        <taxon>Bacillati</taxon>
        <taxon>Actinomycetota</taxon>
        <taxon>Actinomycetes</taxon>
        <taxon>Micromonosporales</taxon>
        <taxon>Micromonosporaceae</taxon>
        <taxon>Planosporangium</taxon>
    </lineage>
</organism>
<comment type="caution">
    <text evidence="5">The sequence shown here is derived from an EMBL/GenBank/DDBJ whole genome shotgun (WGS) entry which is preliminary data.</text>
</comment>
<comment type="subcellular location">
    <subcellularLocation>
        <location evidence="1">Cell envelope</location>
    </subcellularLocation>
</comment>
<dbReference type="InterPro" id="IPR025997">
    <property type="entry name" value="SBP_2_dom"/>
</dbReference>
<dbReference type="InterPro" id="IPR028082">
    <property type="entry name" value="Peripla_BP_I"/>
</dbReference>